<reference evidence="1 2" key="1">
    <citation type="submission" date="2017-10" db="EMBL/GenBank/DDBJ databases">
        <title>Draft genome of Chryseomicrobium casticus sp. nov.</title>
        <authorList>
            <person name="Chakraborty R."/>
            <person name="Saha T."/>
        </authorList>
    </citation>
    <scope>NUCLEOTIDE SEQUENCE [LARGE SCALE GENOMIC DNA]</scope>
    <source>
        <strain evidence="1 2">ET03</strain>
    </source>
</reference>
<gene>
    <name evidence="1" type="ORF">CQS04_05490</name>
</gene>
<dbReference type="EMBL" id="PCGR01000002">
    <property type="protein sequence ID" value="PJK16610.1"/>
    <property type="molecule type" value="Genomic_DNA"/>
</dbReference>
<dbReference type="Proteomes" id="UP000228680">
    <property type="component" value="Unassembled WGS sequence"/>
</dbReference>
<evidence type="ECO:0000313" key="2">
    <source>
        <dbReference type="Proteomes" id="UP000228680"/>
    </source>
</evidence>
<comment type="caution">
    <text evidence="1">The sequence shown here is derived from an EMBL/GenBank/DDBJ whole genome shotgun (WGS) entry which is preliminary data.</text>
</comment>
<keyword evidence="2" id="KW-1185">Reference proteome</keyword>
<proteinExistence type="predicted"/>
<evidence type="ECO:0000313" key="1">
    <source>
        <dbReference type="EMBL" id="PJK16610.1"/>
    </source>
</evidence>
<name>A0A2M9EZI2_9BACL</name>
<accession>A0A2M9EZI2</accession>
<organism evidence="1 2">
    <name type="scientific">Chryseomicrobium excrementi</name>
    <dbReference type="NCBI Taxonomy" id="2041346"/>
    <lineage>
        <taxon>Bacteria</taxon>
        <taxon>Bacillati</taxon>
        <taxon>Bacillota</taxon>
        <taxon>Bacilli</taxon>
        <taxon>Bacillales</taxon>
        <taxon>Caryophanaceae</taxon>
        <taxon>Chryseomicrobium</taxon>
    </lineage>
</organism>
<dbReference type="AlphaFoldDB" id="A0A2M9EZI2"/>
<sequence length="90" mass="10207">MFGRGCGGEGERAFMGMRGGIVVQGEDFVLQGGPFVRHKSLLFCMGPVFFCIERRFFCKEHDFIFINKPKVLTSKTFTNQKKDPLKQANP</sequence>
<protein>
    <submittedName>
        <fullName evidence="1">Uncharacterized protein</fullName>
    </submittedName>
</protein>